<evidence type="ECO:0000256" key="1">
    <source>
        <dbReference type="SAM" id="MobiDB-lite"/>
    </source>
</evidence>
<dbReference type="Proteomes" id="UP000199251">
    <property type="component" value="Unassembled WGS sequence"/>
</dbReference>
<feature type="region of interest" description="Disordered" evidence="1">
    <location>
        <begin position="1"/>
        <end position="22"/>
    </location>
</feature>
<accession>A0A0E4GZC4</accession>
<organism evidence="2 3">
    <name type="scientific">Mycobacterium lentiflavum</name>
    <dbReference type="NCBI Taxonomy" id="141349"/>
    <lineage>
        <taxon>Bacteria</taxon>
        <taxon>Bacillati</taxon>
        <taxon>Actinomycetota</taxon>
        <taxon>Actinomycetes</taxon>
        <taxon>Mycobacteriales</taxon>
        <taxon>Mycobacteriaceae</taxon>
        <taxon>Mycobacterium</taxon>
        <taxon>Mycobacterium simiae complex</taxon>
    </lineage>
</organism>
<reference evidence="2 3" key="1">
    <citation type="submission" date="2015-03" db="EMBL/GenBank/DDBJ databases">
        <authorList>
            <person name="Urmite Genomes"/>
        </authorList>
    </citation>
    <scope>NUCLEOTIDE SEQUENCE [LARGE SCALE GENOMIC DNA]</scope>
    <source>
        <strain evidence="2 3">CSUR P1491</strain>
    </source>
</reference>
<sequence>MALSGYEQEQLKKVTAHKQRSLRPPRRLIPAIPDRVRGIGPDLVNKALKVSGLDQVADSGAALLGTTAANAGKFMTKTGQMTTSPSLVIGAYARKGHAVEHLDDIRKLDLRTIDDVAAFAFTRHAYSISAAVEGAAAGLAISSGEAVATVGAAGTAGVAAGPGLGTVVTAMGVDAAVLLTACSSVVAQDALYYGYDPFDPAEEIFMMQVIGLGLAGTPSAKAAAYQQLAVLTERLARNAAWHELDEQTFAKVAQKFAVKFTEKLARSKVFQLAPVVGVGIGAALNWKTVADIADAAYWAYRERFLYDKSGNVEPIDVDAADDSDDEALDLIDILNSEGIDVDGADTDEDE</sequence>
<dbReference type="PANTHER" id="PTHR41260:SF1">
    <property type="entry name" value="PROTEIN ECSC"/>
    <property type="match status" value="1"/>
</dbReference>
<gene>
    <name evidence="2" type="ORF">BN1232_03580</name>
</gene>
<protein>
    <submittedName>
        <fullName evidence="2">EcsC protein family protein</fullName>
    </submittedName>
</protein>
<dbReference type="InterPro" id="IPR024787">
    <property type="entry name" value="EcsC"/>
</dbReference>
<dbReference type="EMBL" id="CTEE01000001">
    <property type="protein sequence ID" value="CQD16540.1"/>
    <property type="molecule type" value="Genomic_DNA"/>
</dbReference>
<name>A0A0E4GZC4_MYCLN</name>
<proteinExistence type="predicted"/>
<dbReference type="RefSeq" id="WP_090603590.1">
    <property type="nucleotide sequence ID" value="NZ_CTEE01000001.1"/>
</dbReference>
<dbReference type="STRING" id="141349.BN1232_03580"/>
<evidence type="ECO:0000313" key="2">
    <source>
        <dbReference type="EMBL" id="CQD16540.1"/>
    </source>
</evidence>
<evidence type="ECO:0000313" key="3">
    <source>
        <dbReference type="Proteomes" id="UP000199251"/>
    </source>
</evidence>
<dbReference type="AlphaFoldDB" id="A0A0E4GZC4"/>
<dbReference type="PANTHER" id="PTHR41260">
    <property type="entry name" value="PROTEIN ECSC"/>
    <property type="match status" value="1"/>
</dbReference>
<dbReference type="OrthoDB" id="2737310at2"/>
<dbReference type="Pfam" id="PF12787">
    <property type="entry name" value="EcsC"/>
    <property type="match status" value="1"/>
</dbReference>